<keyword evidence="2" id="KW-1133">Transmembrane helix</keyword>
<dbReference type="GO" id="GO:0009579">
    <property type="term" value="C:thylakoid"/>
    <property type="evidence" value="ECO:0007669"/>
    <property type="project" value="InterPro"/>
</dbReference>
<evidence type="ECO:0000256" key="2">
    <source>
        <dbReference type="SAM" id="Phobius"/>
    </source>
</evidence>
<keyword evidence="2" id="KW-0472">Membrane</keyword>
<evidence type="ECO:0000313" key="5">
    <source>
        <dbReference type="Proteomes" id="UP000631421"/>
    </source>
</evidence>
<comment type="subcellular location">
    <subcellularLocation>
        <location evidence="1">Membrane</location>
        <topology evidence="1">Multi-pass membrane protein</topology>
    </subcellularLocation>
</comment>
<dbReference type="AlphaFoldDB" id="A0A926URA1"/>
<sequence length="161" mass="17694">MDIKPTTVETTAKNVVDTVEVEKISKSVVAAEGISSLSSPTSLNIPEPAAIDNTPTSTNEAMPLSSKIEILEQIAQLWQQYFGEGKKSNLILAIILIATIPLLATVSSLLDFLNKIPLLPSLFELVGFGYSVWFVYRYLLFAHTRKEITDAIANWKQQIVG</sequence>
<proteinExistence type="predicted"/>
<name>A0A926URA1_9CYAN</name>
<dbReference type="InterPro" id="IPR025564">
    <property type="entry name" value="CAAD_dom"/>
</dbReference>
<reference evidence="4" key="1">
    <citation type="journal article" date="2015" name="ISME J.">
        <title>Draft Genome Sequence of Streptomyces incarnatus NRRL8089, which Produces the Nucleoside Antibiotic Sinefungin.</title>
        <authorList>
            <person name="Oshima K."/>
            <person name="Hattori M."/>
            <person name="Shimizu H."/>
            <person name="Fukuda K."/>
            <person name="Nemoto M."/>
            <person name="Inagaki K."/>
            <person name="Tamura T."/>
        </authorList>
    </citation>
    <scope>NUCLEOTIDE SEQUENCE</scope>
    <source>
        <strain evidence="4">FACHB-1277</strain>
    </source>
</reference>
<keyword evidence="2" id="KW-0812">Transmembrane</keyword>
<evidence type="ECO:0000256" key="1">
    <source>
        <dbReference type="ARBA" id="ARBA00004141"/>
    </source>
</evidence>
<evidence type="ECO:0000313" key="4">
    <source>
        <dbReference type="EMBL" id="MBD2149393.1"/>
    </source>
</evidence>
<feature type="transmembrane region" description="Helical" evidence="2">
    <location>
        <begin position="116"/>
        <end position="136"/>
    </location>
</feature>
<dbReference type="Pfam" id="PF14159">
    <property type="entry name" value="CAAD"/>
    <property type="match status" value="1"/>
</dbReference>
<organism evidence="4 5">
    <name type="scientific">Pseudanabaena cinerea FACHB-1277</name>
    <dbReference type="NCBI Taxonomy" id="2949581"/>
    <lineage>
        <taxon>Bacteria</taxon>
        <taxon>Bacillati</taxon>
        <taxon>Cyanobacteriota</taxon>
        <taxon>Cyanophyceae</taxon>
        <taxon>Pseudanabaenales</taxon>
        <taxon>Pseudanabaenaceae</taxon>
        <taxon>Pseudanabaena</taxon>
        <taxon>Pseudanabaena cinerea</taxon>
    </lineage>
</organism>
<dbReference type="PANTHER" id="PTHR33222">
    <property type="match status" value="1"/>
</dbReference>
<dbReference type="PANTHER" id="PTHR33222:SF4">
    <property type="entry name" value="PROTEIN CURVATURE THYLAKOID 1A, CHLOROPLASTIC"/>
    <property type="match status" value="1"/>
</dbReference>
<dbReference type="Proteomes" id="UP000631421">
    <property type="component" value="Unassembled WGS sequence"/>
</dbReference>
<dbReference type="EMBL" id="JACJPY010000008">
    <property type="protein sequence ID" value="MBD2149393.1"/>
    <property type="molecule type" value="Genomic_DNA"/>
</dbReference>
<feature type="domain" description="Cyanobacterial aminoacyl-tRNA synthetase CAAD" evidence="3">
    <location>
        <begin position="76"/>
        <end position="161"/>
    </location>
</feature>
<dbReference type="GO" id="GO:0016020">
    <property type="term" value="C:membrane"/>
    <property type="evidence" value="ECO:0007669"/>
    <property type="project" value="UniProtKB-SubCell"/>
</dbReference>
<reference evidence="4" key="2">
    <citation type="submission" date="2020-08" db="EMBL/GenBank/DDBJ databases">
        <authorList>
            <person name="Chen M."/>
            <person name="Teng W."/>
            <person name="Zhao L."/>
            <person name="Hu C."/>
            <person name="Zhou Y."/>
            <person name="Han B."/>
            <person name="Song L."/>
            <person name="Shu W."/>
        </authorList>
    </citation>
    <scope>NUCLEOTIDE SEQUENCE</scope>
    <source>
        <strain evidence="4">FACHB-1277</strain>
    </source>
</reference>
<comment type="caution">
    <text evidence="4">The sequence shown here is derived from an EMBL/GenBank/DDBJ whole genome shotgun (WGS) entry which is preliminary data.</text>
</comment>
<dbReference type="InterPro" id="IPR033344">
    <property type="entry name" value="CURT1"/>
</dbReference>
<keyword evidence="5" id="KW-1185">Reference proteome</keyword>
<gene>
    <name evidence="4" type="ORF">H6F44_04525</name>
</gene>
<accession>A0A926URA1</accession>
<evidence type="ECO:0000259" key="3">
    <source>
        <dbReference type="Pfam" id="PF14159"/>
    </source>
</evidence>
<feature type="transmembrane region" description="Helical" evidence="2">
    <location>
        <begin position="90"/>
        <end position="110"/>
    </location>
</feature>
<dbReference type="RefSeq" id="WP_190349763.1">
    <property type="nucleotide sequence ID" value="NZ_JACJPY010000008.1"/>
</dbReference>
<protein>
    <submittedName>
        <fullName evidence="4">CAAD domain-containing protein</fullName>
    </submittedName>
</protein>